<proteinExistence type="predicted"/>
<gene>
    <name evidence="3" type="ORF">PAC_01172</name>
</gene>
<dbReference type="Proteomes" id="UP000184330">
    <property type="component" value="Unassembled WGS sequence"/>
</dbReference>
<evidence type="ECO:0000313" key="3">
    <source>
        <dbReference type="EMBL" id="CZR51297.1"/>
    </source>
</evidence>
<keyword evidence="4" id="KW-1185">Reference proteome</keyword>
<reference evidence="3 4" key="1">
    <citation type="submission" date="2016-03" db="EMBL/GenBank/DDBJ databases">
        <authorList>
            <person name="Ploux O."/>
        </authorList>
    </citation>
    <scope>NUCLEOTIDE SEQUENCE [LARGE SCALE GENOMIC DNA]</scope>
    <source>
        <strain evidence="3 4">UAMH 11012</strain>
    </source>
</reference>
<dbReference type="Gene3D" id="3.30.710.10">
    <property type="entry name" value="Potassium Channel Kv1.1, Chain A"/>
    <property type="match status" value="1"/>
</dbReference>
<accession>A0A1L7WET8</accession>
<protein>
    <recommendedName>
        <fullName evidence="2">BTB domain-containing protein</fullName>
    </recommendedName>
</protein>
<name>A0A1L7WET8_9HELO</name>
<evidence type="ECO:0000259" key="2">
    <source>
        <dbReference type="PROSITE" id="PS50097"/>
    </source>
</evidence>
<dbReference type="PANTHER" id="PTHR47843">
    <property type="entry name" value="BTB DOMAIN-CONTAINING PROTEIN-RELATED"/>
    <property type="match status" value="1"/>
</dbReference>
<organism evidence="3 4">
    <name type="scientific">Phialocephala subalpina</name>
    <dbReference type="NCBI Taxonomy" id="576137"/>
    <lineage>
        <taxon>Eukaryota</taxon>
        <taxon>Fungi</taxon>
        <taxon>Dikarya</taxon>
        <taxon>Ascomycota</taxon>
        <taxon>Pezizomycotina</taxon>
        <taxon>Leotiomycetes</taxon>
        <taxon>Helotiales</taxon>
        <taxon>Mollisiaceae</taxon>
        <taxon>Phialocephala</taxon>
        <taxon>Phialocephala fortinii species complex</taxon>
    </lineage>
</organism>
<dbReference type="SUPFAM" id="SSF54695">
    <property type="entry name" value="POZ domain"/>
    <property type="match status" value="1"/>
</dbReference>
<dbReference type="InterPro" id="IPR011333">
    <property type="entry name" value="SKP1/BTB/POZ_sf"/>
</dbReference>
<dbReference type="InterPro" id="IPR000210">
    <property type="entry name" value="BTB/POZ_dom"/>
</dbReference>
<dbReference type="STRING" id="576137.A0A1L7WET8"/>
<evidence type="ECO:0000313" key="4">
    <source>
        <dbReference type="Proteomes" id="UP000184330"/>
    </source>
</evidence>
<feature type="domain" description="BTB" evidence="2">
    <location>
        <begin position="24"/>
        <end position="93"/>
    </location>
</feature>
<feature type="compositionally biased region" description="Basic and acidic residues" evidence="1">
    <location>
        <begin position="118"/>
        <end position="127"/>
    </location>
</feature>
<dbReference type="AlphaFoldDB" id="A0A1L7WET8"/>
<dbReference type="PROSITE" id="PS50097">
    <property type="entry name" value="BTB"/>
    <property type="match status" value="1"/>
</dbReference>
<feature type="compositionally biased region" description="Basic residues" evidence="1">
    <location>
        <begin position="163"/>
        <end position="173"/>
    </location>
</feature>
<dbReference type="EMBL" id="FJOG01000001">
    <property type="protein sequence ID" value="CZR51297.1"/>
    <property type="molecule type" value="Genomic_DNA"/>
</dbReference>
<evidence type="ECO:0000256" key="1">
    <source>
        <dbReference type="SAM" id="MobiDB-lite"/>
    </source>
</evidence>
<dbReference type="OrthoDB" id="9997739at2759"/>
<sequence>MWSESSTSSRGPKLSLWTSVFRSKQFVFVVGENQAAFTVHAAIIAKQSKALDVLINGSMGEASDGKAIFEDVEEDTFIRFCQFAYAGDYTTPDFTHIPITELPDISPPAAISYGASTTDRDDSRFIEPEPVPDAPVPAAPVPVQDDPEPEPAPADFGWGSTPKKAKKPSKRSLLRQSLHDQLYDTETIRTILAGRCEVRQNSAPTEDYTTVFLGHAQLYVFAEKWGIKSLKTLALFKLHKTLTTFTLYAARRPDIVELLRYTFSNNHTPDLVDAMDDLRSLVMLYTACEVENLIHCPDFLSLIGEGGQLAQNLVQVLLKRIR</sequence>
<feature type="region of interest" description="Disordered" evidence="1">
    <location>
        <begin position="108"/>
        <end position="173"/>
    </location>
</feature>
<feature type="compositionally biased region" description="Pro residues" evidence="1">
    <location>
        <begin position="129"/>
        <end position="140"/>
    </location>
</feature>